<sequence length="129" mass="14565">MLAIAKFKTFCYFKINSTIKHYFKNITNMRDKSYPFLRTLSAIFIAIGIIETLSTAIVVLVGLRTWMDMFDSNPTGAYLMLGYLVLLIVSIIGTFAISQLIKLVINSADNIQNIADNVYLIASKNEEKQ</sequence>
<name>A0A2W2B8I6_9BACT</name>
<evidence type="ECO:0000313" key="3">
    <source>
        <dbReference type="Proteomes" id="UP000248745"/>
    </source>
</evidence>
<proteinExistence type="predicted"/>
<keyword evidence="1" id="KW-0472">Membrane</keyword>
<feature type="transmembrane region" description="Helical" evidence="1">
    <location>
        <begin position="75"/>
        <end position="97"/>
    </location>
</feature>
<comment type="caution">
    <text evidence="2">The sequence shown here is derived from an EMBL/GenBank/DDBJ whole genome shotgun (WGS) entry which is preliminary data.</text>
</comment>
<accession>A0A2W2B8I6</accession>
<keyword evidence="3" id="KW-1185">Reference proteome</keyword>
<evidence type="ECO:0000313" key="2">
    <source>
        <dbReference type="EMBL" id="PZF72599.1"/>
    </source>
</evidence>
<gene>
    <name evidence="2" type="ORF">DN068_12090</name>
</gene>
<reference evidence="2 3" key="1">
    <citation type="submission" date="2018-06" db="EMBL/GenBank/DDBJ databases">
        <title>Mucibacter soli gen. nov., sp. nov., a new member of the family Chitinophagaceae producing mucin.</title>
        <authorList>
            <person name="Kim M.-K."/>
            <person name="Park S."/>
            <person name="Kim T.-S."/>
            <person name="Joung Y."/>
            <person name="Han J.-H."/>
            <person name="Kim S.B."/>
        </authorList>
    </citation>
    <scope>NUCLEOTIDE SEQUENCE [LARGE SCALE GENOMIC DNA]</scope>
    <source>
        <strain evidence="2 3">R1-15</strain>
    </source>
</reference>
<dbReference type="AlphaFoldDB" id="A0A2W2B8I6"/>
<protein>
    <submittedName>
        <fullName evidence="2">Uncharacterized protein</fullName>
    </submittedName>
</protein>
<feature type="transmembrane region" description="Helical" evidence="1">
    <location>
        <begin position="39"/>
        <end position="63"/>
    </location>
</feature>
<keyword evidence="1" id="KW-1133">Transmembrane helix</keyword>
<dbReference type="EMBL" id="QKTW01000017">
    <property type="protein sequence ID" value="PZF72599.1"/>
    <property type="molecule type" value="Genomic_DNA"/>
</dbReference>
<evidence type="ECO:0000256" key="1">
    <source>
        <dbReference type="SAM" id="Phobius"/>
    </source>
</evidence>
<dbReference type="Proteomes" id="UP000248745">
    <property type="component" value="Unassembled WGS sequence"/>
</dbReference>
<keyword evidence="1" id="KW-0812">Transmembrane</keyword>
<organism evidence="2 3">
    <name type="scientific">Taibaiella soli</name>
    <dbReference type="NCBI Taxonomy" id="1649169"/>
    <lineage>
        <taxon>Bacteria</taxon>
        <taxon>Pseudomonadati</taxon>
        <taxon>Bacteroidota</taxon>
        <taxon>Chitinophagia</taxon>
        <taxon>Chitinophagales</taxon>
        <taxon>Chitinophagaceae</taxon>
        <taxon>Taibaiella</taxon>
    </lineage>
</organism>